<evidence type="ECO:0000256" key="1">
    <source>
        <dbReference type="SAM" id="MobiDB-lite"/>
    </source>
</evidence>
<gene>
    <name evidence="4" type="ORF">BKD30_03465</name>
</gene>
<dbReference type="Proteomes" id="UP000187085">
    <property type="component" value="Unassembled WGS sequence"/>
</dbReference>
<comment type="caution">
    <text evidence="4">The sequence shown here is derived from an EMBL/GenBank/DDBJ whole genome shotgun (WGS) entry which is preliminary data.</text>
</comment>
<keyword evidence="5" id="KW-1185">Reference proteome</keyword>
<evidence type="ECO:0000259" key="3">
    <source>
        <dbReference type="Pfam" id="PF08378"/>
    </source>
</evidence>
<dbReference type="Pfam" id="PF08378">
    <property type="entry name" value="NERD"/>
    <property type="match status" value="1"/>
</dbReference>
<evidence type="ECO:0000313" key="5">
    <source>
        <dbReference type="Proteomes" id="UP000187085"/>
    </source>
</evidence>
<feature type="region of interest" description="Disordered" evidence="1">
    <location>
        <begin position="387"/>
        <end position="459"/>
    </location>
</feature>
<proteinExistence type="predicted"/>
<keyword evidence="2" id="KW-0472">Membrane</keyword>
<feature type="compositionally biased region" description="Low complexity" evidence="1">
    <location>
        <begin position="401"/>
        <end position="428"/>
    </location>
</feature>
<keyword evidence="2" id="KW-0812">Transmembrane</keyword>
<organism evidence="4 5">
    <name type="scientific">Tersicoccus phoenicis</name>
    <dbReference type="NCBI Taxonomy" id="554083"/>
    <lineage>
        <taxon>Bacteria</taxon>
        <taxon>Bacillati</taxon>
        <taxon>Actinomycetota</taxon>
        <taxon>Actinomycetes</taxon>
        <taxon>Micrococcales</taxon>
        <taxon>Micrococcaceae</taxon>
        <taxon>Tersicoccus</taxon>
    </lineage>
</organism>
<feature type="transmembrane region" description="Helical" evidence="2">
    <location>
        <begin position="93"/>
        <end position="122"/>
    </location>
</feature>
<reference evidence="4 5" key="1">
    <citation type="submission" date="2016-12" db="EMBL/GenBank/DDBJ databases">
        <title>Draft genome of Tersicoccus phoenicis 1P05MA.</title>
        <authorList>
            <person name="Nakajima Y."/>
            <person name="Yoshizawa S."/>
            <person name="Nakamura K."/>
            <person name="Ogura Y."/>
            <person name="Hayashi T."/>
            <person name="Kogure K."/>
        </authorList>
    </citation>
    <scope>NUCLEOTIDE SEQUENCE [LARGE SCALE GENOMIC DNA]</scope>
    <source>
        <strain evidence="4 5">1p05MA</strain>
    </source>
</reference>
<evidence type="ECO:0000313" key="4">
    <source>
        <dbReference type="EMBL" id="OMH27710.1"/>
    </source>
</evidence>
<feature type="domain" description="NERD" evidence="3">
    <location>
        <begin position="226"/>
        <end position="327"/>
    </location>
</feature>
<accession>A0A1R1LJM8</accession>
<dbReference type="InterPro" id="IPR011528">
    <property type="entry name" value="NERD"/>
</dbReference>
<evidence type="ECO:0000256" key="2">
    <source>
        <dbReference type="SAM" id="Phobius"/>
    </source>
</evidence>
<keyword evidence="2" id="KW-1133">Transmembrane helix</keyword>
<dbReference type="EMBL" id="MRDE01000016">
    <property type="protein sequence ID" value="OMH27710.1"/>
    <property type="molecule type" value="Genomic_DNA"/>
</dbReference>
<feature type="transmembrane region" description="Helical" evidence="2">
    <location>
        <begin position="134"/>
        <end position="152"/>
    </location>
</feature>
<dbReference type="STRING" id="554083.BKD30_03465"/>
<protein>
    <recommendedName>
        <fullName evidence="3">NERD domain-containing protein</fullName>
    </recommendedName>
</protein>
<feature type="transmembrane region" description="Helical" evidence="2">
    <location>
        <begin position="50"/>
        <end position="73"/>
    </location>
</feature>
<name>A0A1R1LJM8_9MICC</name>
<sequence>MQPVATPSIDVDVLEATGVDPRPAWLDAITEPVHPPAVVMARRVVVRKQAWFLLITGLVWIGGLVLVALTRPFDHTGLPSFTGSPDVYASARWYAAAHLPSVTGTALGFALALTAAAVVRTFPTERFEALTRRVGHVAVAAVALLSLVPWYLTGFSPWWGVYLFVMALVIPKAAKLRLDAKYRRNQTLGSYLPDLNHCEPPARVFGSVGSVADSVDRFGEARVARGVMGERYTAELLKFYALIPGVAVFHSLRFPGSRRADIDHAVLFGNNLLLIDSKMYRPGDYTLNEWSQVRDTVSGRLIDNHMKVAVDRLAKRYPFLFVTAMIVIHGEGVTTSGTSEDHRLSIETARSFVDWGAWVNVHSQQNYQPGLARLLATQLKGWQGAITEPDLPSAKRRSWKSGTSAAISGSSGPSPFSAARTATSAAGRARGRRRGRGQVPRTHVRAPGPRDWTPPRRGR</sequence>
<dbReference type="AlphaFoldDB" id="A0A1R1LJM8"/>